<organism evidence="1 2">
    <name type="scientific">Streptomyces andamanensis</name>
    <dbReference type="NCBI Taxonomy" id="1565035"/>
    <lineage>
        <taxon>Bacteria</taxon>
        <taxon>Bacillati</taxon>
        <taxon>Actinomycetota</taxon>
        <taxon>Actinomycetes</taxon>
        <taxon>Kitasatosporales</taxon>
        <taxon>Streptomycetaceae</taxon>
        <taxon>Streptomyces</taxon>
    </lineage>
</organism>
<accession>A0ABV8TGG8</accession>
<reference evidence="2" key="1">
    <citation type="journal article" date="2019" name="Int. J. Syst. Evol. Microbiol.">
        <title>The Global Catalogue of Microorganisms (GCM) 10K type strain sequencing project: providing services to taxonomists for standard genome sequencing and annotation.</title>
        <authorList>
            <consortium name="The Broad Institute Genomics Platform"/>
            <consortium name="The Broad Institute Genome Sequencing Center for Infectious Disease"/>
            <person name="Wu L."/>
            <person name="Ma J."/>
        </authorList>
    </citation>
    <scope>NUCLEOTIDE SEQUENCE [LARGE SCALE GENOMIC DNA]</scope>
    <source>
        <strain evidence="2">PCU 347</strain>
    </source>
</reference>
<comment type="caution">
    <text evidence="1">The sequence shown here is derived from an EMBL/GenBank/DDBJ whole genome shotgun (WGS) entry which is preliminary data.</text>
</comment>
<dbReference type="CDD" id="cd07067">
    <property type="entry name" value="HP_PGM_like"/>
    <property type="match status" value="1"/>
</dbReference>
<dbReference type="InterPro" id="IPR001345">
    <property type="entry name" value="PG/BPGM_mutase_AS"/>
</dbReference>
<dbReference type="Proteomes" id="UP001595824">
    <property type="component" value="Unassembled WGS sequence"/>
</dbReference>
<name>A0ABV8TGG8_9ACTN</name>
<dbReference type="InterPro" id="IPR029033">
    <property type="entry name" value="His_PPase_superfam"/>
</dbReference>
<sequence>MRLLLVRHGETPSNVASLLDTAAPGPGLTALGARQAAALPEALADEDIEALYASTLVRTQLTAAPLAAARGLRVHIRDGIRELAAGDLEREPGDTERGRLYMRTVLAWADGERELRMPGPGGESGTEALARYDAVVAEAAGSGARTVAMVSHGAAIRLWTAVRARNLDADFAAAHPLRNTGVVVLEGSPDDGWRALSWAGALVTPAREGGPAGRPVDAG</sequence>
<proteinExistence type="predicted"/>
<dbReference type="EMBL" id="JBHSDP010000015">
    <property type="protein sequence ID" value="MFC4329599.1"/>
    <property type="molecule type" value="Genomic_DNA"/>
</dbReference>
<dbReference type="SMART" id="SM00855">
    <property type="entry name" value="PGAM"/>
    <property type="match status" value="1"/>
</dbReference>
<evidence type="ECO:0000313" key="2">
    <source>
        <dbReference type="Proteomes" id="UP001595824"/>
    </source>
</evidence>
<dbReference type="SUPFAM" id="SSF53254">
    <property type="entry name" value="Phosphoglycerate mutase-like"/>
    <property type="match status" value="1"/>
</dbReference>
<gene>
    <name evidence="1" type="ORF">ACFPC0_17705</name>
</gene>
<keyword evidence="2" id="KW-1185">Reference proteome</keyword>
<evidence type="ECO:0000313" key="1">
    <source>
        <dbReference type="EMBL" id="MFC4329599.1"/>
    </source>
</evidence>
<dbReference type="PROSITE" id="PS00175">
    <property type="entry name" value="PG_MUTASE"/>
    <property type="match status" value="1"/>
</dbReference>
<dbReference type="PANTHER" id="PTHR48100">
    <property type="entry name" value="BROAD-SPECIFICITY PHOSPHATASE YOR283W-RELATED"/>
    <property type="match status" value="1"/>
</dbReference>
<dbReference type="Pfam" id="PF00300">
    <property type="entry name" value="His_Phos_1"/>
    <property type="match status" value="1"/>
</dbReference>
<dbReference type="RefSeq" id="WP_381740127.1">
    <property type="nucleotide sequence ID" value="NZ_JBHSDP010000015.1"/>
</dbReference>
<dbReference type="InterPro" id="IPR013078">
    <property type="entry name" value="His_Pase_superF_clade-1"/>
</dbReference>
<dbReference type="InterPro" id="IPR050275">
    <property type="entry name" value="PGM_Phosphatase"/>
</dbReference>
<dbReference type="Gene3D" id="3.40.50.1240">
    <property type="entry name" value="Phosphoglycerate mutase-like"/>
    <property type="match status" value="1"/>
</dbReference>
<dbReference type="PANTHER" id="PTHR48100:SF58">
    <property type="entry name" value="PE-PGRS FAMILY PROTEIN PE_PGRS11"/>
    <property type="match status" value="1"/>
</dbReference>
<protein>
    <submittedName>
        <fullName evidence="1">Histidine phosphatase family protein</fullName>
    </submittedName>
</protein>